<dbReference type="Proteomes" id="UP000594263">
    <property type="component" value="Unplaced"/>
</dbReference>
<feature type="coiled-coil region" evidence="1">
    <location>
        <begin position="137"/>
        <end position="171"/>
    </location>
</feature>
<evidence type="ECO:0000256" key="1">
    <source>
        <dbReference type="SAM" id="Coils"/>
    </source>
</evidence>
<dbReference type="Gramene" id="Kaladp0068s0377.1.v1.1">
    <property type="protein sequence ID" value="Kaladp0068s0377.1.v1.1"/>
    <property type="gene ID" value="Kaladp0068s0377.v1.1"/>
</dbReference>
<dbReference type="AlphaFoldDB" id="A0A7N0UKD4"/>
<keyword evidence="1" id="KW-0175">Coiled coil</keyword>
<evidence type="ECO:0008006" key="4">
    <source>
        <dbReference type="Google" id="ProtNLM"/>
    </source>
</evidence>
<name>A0A7N0UKD4_KALFE</name>
<organism evidence="2 3">
    <name type="scientific">Kalanchoe fedtschenkoi</name>
    <name type="common">Lavender scallops</name>
    <name type="synonym">South American air plant</name>
    <dbReference type="NCBI Taxonomy" id="63787"/>
    <lineage>
        <taxon>Eukaryota</taxon>
        <taxon>Viridiplantae</taxon>
        <taxon>Streptophyta</taxon>
        <taxon>Embryophyta</taxon>
        <taxon>Tracheophyta</taxon>
        <taxon>Spermatophyta</taxon>
        <taxon>Magnoliopsida</taxon>
        <taxon>eudicotyledons</taxon>
        <taxon>Gunneridae</taxon>
        <taxon>Pentapetalae</taxon>
        <taxon>Saxifragales</taxon>
        <taxon>Crassulaceae</taxon>
        <taxon>Kalanchoe</taxon>
    </lineage>
</organism>
<proteinExistence type="predicted"/>
<protein>
    <recommendedName>
        <fullName evidence="4">BZIP domain-containing protein</fullName>
    </recommendedName>
</protein>
<keyword evidence="3" id="KW-1185">Reference proteome</keyword>
<sequence length="186" mass="21442">MKHRLSACRDSSLDSMIMEAFQNPISHNSNVHDQLFYDKTLDEMFDQEQQCVQVYGPAPAPPDPITACFNYYDVVASLIPSNGSTTANDDTSFEQDQLFLSQSCIQKPEKRRRYDPSGEDVKNQRVVKKRNASARWRARKLARSLEMEKELRQIREENEKLKKKLVEMKAGIKKGGGKLRRTKSWA</sequence>
<dbReference type="EnsemblPlants" id="Kaladp0068s0377.1.v1.1">
    <property type="protein sequence ID" value="Kaladp0068s0377.1.v1.1"/>
    <property type="gene ID" value="Kaladp0068s0377.v1.1"/>
</dbReference>
<evidence type="ECO:0000313" key="3">
    <source>
        <dbReference type="Proteomes" id="UP000594263"/>
    </source>
</evidence>
<evidence type="ECO:0000313" key="2">
    <source>
        <dbReference type="EnsemblPlants" id="Kaladp0068s0377.1.v1.1"/>
    </source>
</evidence>
<reference evidence="2" key="1">
    <citation type="submission" date="2021-01" db="UniProtKB">
        <authorList>
            <consortium name="EnsemblPlants"/>
        </authorList>
    </citation>
    <scope>IDENTIFICATION</scope>
</reference>
<accession>A0A7N0UKD4</accession>